<dbReference type="Proteomes" id="UP000023464">
    <property type="component" value="Unassembled WGS sequence"/>
</dbReference>
<keyword evidence="2" id="KW-1185">Reference proteome</keyword>
<proteinExistence type="predicted"/>
<dbReference type="AlphaFoldDB" id="A0A022PE13"/>
<evidence type="ECO:0000313" key="2">
    <source>
        <dbReference type="Proteomes" id="UP000023464"/>
    </source>
</evidence>
<accession>A0A022PE13</accession>
<organism evidence="1 2">
    <name type="scientific">Photorhabdus aegyptia</name>
    <dbReference type="NCBI Taxonomy" id="2805098"/>
    <lineage>
        <taxon>Bacteria</taxon>
        <taxon>Pseudomonadati</taxon>
        <taxon>Pseudomonadota</taxon>
        <taxon>Gammaproteobacteria</taxon>
        <taxon>Enterobacterales</taxon>
        <taxon>Morganellaceae</taxon>
        <taxon>Photorhabdus</taxon>
    </lineage>
</organism>
<comment type="caution">
    <text evidence="1">The sequence shown here is derived from an EMBL/GenBank/DDBJ whole genome shotgun (WGS) entry which is preliminary data.</text>
</comment>
<dbReference type="EMBL" id="JFGV01000105">
    <property type="protein sequence ID" value="EYU13203.1"/>
    <property type="molecule type" value="Genomic_DNA"/>
</dbReference>
<reference evidence="1 2" key="1">
    <citation type="submission" date="2014-03" db="EMBL/GenBank/DDBJ databases">
        <title>Draft Genome of Photorhabdus luminescens BA1, an Egyptian Isolate.</title>
        <authorList>
            <person name="Ghazal S."/>
            <person name="Hurst S.G.IV."/>
            <person name="Morris K."/>
            <person name="Thomas K."/>
            <person name="Tisa L.S."/>
        </authorList>
    </citation>
    <scope>NUCLEOTIDE SEQUENCE [LARGE SCALE GENOMIC DNA]</scope>
    <source>
        <strain evidence="1 2">BA1</strain>
    </source>
</reference>
<name>A0A022PE13_9GAMM</name>
<evidence type="ECO:0000313" key="1">
    <source>
        <dbReference type="EMBL" id="EYU13203.1"/>
    </source>
</evidence>
<sequence>MNIHDFDKNIKPLLRNYSFEYSFFADGEFGNLERIEFEGCGKLGTIDIWSKGWLSIDIYDCILDRQVMNVIYSPEEKQSCKTGVEVFLRILLNEK</sequence>
<dbReference type="RefSeq" id="WP_036783402.1">
    <property type="nucleotide sequence ID" value="NZ_CAWLTM010000010.1"/>
</dbReference>
<protein>
    <submittedName>
        <fullName evidence="1">Uncharacterized protein</fullName>
    </submittedName>
</protein>
<gene>
    <name evidence="1" type="ORF">BA1DRAFT_04316</name>
</gene>